<proteinExistence type="predicted"/>
<dbReference type="EMBL" id="PGGD01000001">
    <property type="protein sequence ID" value="PJF00480.1"/>
    <property type="molecule type" value="Genomic_DNA"/>
</dbReference>
<reference evidence="8 9" key="2">
    <citation type="submission" date="2017-11" db="EMBL/GenBank/DDBJ databases">
        <title>Genome sequencing of Prevotella intermedia KCOM 1779.</title>
        <authorList>
            <person name="Kook J.-K."/>
            <person name="Park S.-N."/>
            <person name="Lim Y.K."/>
        </authorList>
    </citation>
    <scope>NUCLEOTIDE SEQUENCE [LARGE SCALE GENOMIC DNA]</scope>
    <source>
        <strain evidence="8 9">KCOM 1779</strain>
    </source>
</reference>
<gene>
    <name evidence="7" type="ORF">CTI16_07550</name>
    <name evidence="8" type="ORF">CUB97_03895</name>
</gene>
<comment type="caution">
    <text evidence="8">The sequence shown here is derived from an EMBL/GenBank/DDBJ whole genome shotgun (WGS) entry which is preliminary data.</text>
</comment>
<feature type="domain" description="TM2" evidence="6">
    <location>
        <begin position="47"/>
        <end position="94"/>
    </location>
</feature>
<comment type="subcellular location">
    <subcellularLocation>
        <location evidence="1">Membrane</location>
        <topology evidence="1">Multi-pass membrane protein</topology>
    </subcellularLocation>
</comment>
<feature type="transmembrane region" description="Helical" evidence="5">
    <location>
        <begin position="50"/>
        <end position="69"/>
    </location>
</feature>
<sequence>MEQERVNQILMMISPKLPSASIPSIRERMLNSDISESDLMMLVNELKDPTIAIILSILVGTLGVDRFYIGDTGLGIGKLLTGGGCGIWWIVDLFLIMEATKMKNLELLTFYLH</sequence>
<dbReference type="Proteomes" id="UP000228641">
    <property type="component" value="Unassembled WGS sequence"/>
</dbReference>
<evidence type="ECO:0000256" key="1">
    <source>
        <dbReference type="ARBA" id="ARBA00004141"/>
    </source>
</evidence>
<dbReference type="PANTHER" id="PTHR21016">
    <property type="entry name" value="BETA-AMYLOID BINDING PROTEIN-RELATED"/>
    <property type="match status" value="1"/>
</dbReference>
<dbReference type="PANTHER" id="PTHR21016:SF25">
    <property type="entry name" value="TM2 DOMAIN-CONTAINING PROTEIN DDB_G0277895-RELATED"/>
    <property type="match status" value="1"/>
</dbReference>
<dbReference type="AlphaFoldDB" id="A0A2G8I5V4"/>
<keyword evidence="2 5" id="KW-0812">Transmembrane</keyword>
<dbReference type="InterPro" id="IPR050932">
    <property type="entry name" value="TM2D1-3-like"/>
</dbReference>
<evidence type="ECO:0000313" key="9">
    <source>
        <dbReference type="Proteomes" id="UP000228641"/>
    </source>
</evidence>
<dbReference type="GO" id="GO:0016020">
    <property type="term" value="C:membrane"/>
    <property type="evidence" value="ECO:0007669"/>
    <property type="project" value="UniProtKB-SubCell"/>
</dbReference>
<evidence type="ECO:0000313" key="8">
    <source>
        <dbReference type="EMBL" id="PJF00480.1"/>
    </source>
</evidence>
<evidence type="ECO:0000313" key="10">
    <source>
        <dbReference type="Proteomes" id="UP000229111"/>
    </source>
</evidence>
<accession>A0A2G8I5V4</accession>
<evidence type="ECO:0000256" key="5">
    <source>
        <dbReference type="SAM" id="Phobius"/>
    </source>
</evidence>
<dbReference type="EMBL" id="PEKM01000001">
    <property type="protein sequence ID" value="PIK18924.1"/>
    <property type="molecule type" value="Genomic_DNA"/>
</dbReference>
<evidence type="ECO:0000256" key="2">
    <source>
        <dbReference type="ARBA" id="ARBA00022692"/>
    </source>
</evidence>
<dbReference type="Proteomes" id="UP000229111">
    <property type="component" value="Unassembled WGS sequence"/>
</dbReference>
<reference evidence="7 10" key="1">
    <citation type="submission" date="2017-11" db="EMBL/GenBank/DDBJ databases">
        <title>Genome sequencing of Prevotella intermedia KCOM 1101.</title>
        <authorList>
            <person name="Kook J.-K."/>
            <person name="Park S.-N."/>
            <person name="Lim Y.K."/>
        </authorList>
    </citation>
    <scope>NUCLEOTIDE SEQUENCE [LARGE SCALE GENOMIC DNA]</scope>
    <source>
        <strain evidence="7 10">KCOM 1101</strain>
    </source>
</reference>
<keyword evidence="3 5" id="KW-1133">Transmembrane helix</keyword>
<evidence type="ECO:0000256" key="4">
    <source>
        <dbReference type="ARBA" id="ARBA00023136"/>
    </source>
</evidence>
<organism evidence="8 9">
    <name type="scientific">Prevotella intermedia</name>
    <dbReference type="NCBI Taxonomy" id="28131"/>
    <lineage>
        <taxon>Bacteria</taxon>
        <taxon>Pseudomonadati</taxon>
        <taxon>Bacteroidota</taxon>
        <taxon>Bacteroidia</taxon>
        <taxon>Bacteroidales</taxon>
        <taxon>Prevotellaceae</taxon>
        <taxon>Prevotella</taxon>
    </lineage>
</organism>
<feature type="transmembrane region" description="Helical" evidence="5">
    <location>
        <begin position="75"/>
        <end position="96"/>
    </location>
</feature>
<keyword evidence="4 5" id="KW-0472">Membrane</keyword>
<name>A0A2G8I5V4_PREIN</name>
<evidence type="ECO:0000256" key="3">
    <source>
        <dbReference type="ARBA" id="ARBA00022989"/>
    </source>
</evidence>
<evidence type="ECO:0000259" key="6">
    <source>
        <dbReference type="Pfam" id="PF05154"/>
    </source>
</evidence>
<dbReference type="Pfam" id="PF05154">
    <property type="entry name" value="TM2"/>
    <property type="match status" value="1"/>
</dbReference>
<dbReference type="InterPro" id="IPR007829">
    <property type="entry name" value="TM2"/>
</dbReference>
<protein>
    <submittedName>
        <fullName evidence="8">TM2 domain-containing protein</fullName>
    </submittedName>
</protein>
<evidence type="ECO:0000313" key="7">
    <source>
        <dbReference type="EMBL" id="PIK18924.1"/>
    </source>
</evidence>